<dbReference type="Pfam" id="PF03432">
    <property type="entry name" value="Relaxase"/>
    <property type="match status" value="1"/>
</dbReference>
<dbReference type="InterPro" id="IPR005094">
    <property type="entry name" value="Endonuclease_MobA/VirD2"/>
</dbReference>
<evidence type="ECO:0000313" key="4">
    <source>
        <dbReference type="Proteomes" id="UP000295270"/>
    </source>
</evidence>
<dbReference type="EMBL" id="QWDN01000007">
    <property type="protein sequence ID" value="TEB42713.1"/>
    <property type="molecule type" value="Genomic_DNA"/>
</dbReference>
<evidence type="ECO:0000313" key="5">
    <source>
        <dbReference type="Proteomes" id="UP000298340"/>
    </source>
</evidence>
<reference evidence="2 4" key="1">
    <citation type="journal article" date="2015" name="Stand. Genomic Sci.">
        <title>Genomic Encyclopedia of Bacterial and Archaeal Type Strains, Phase III: the genomes of soil and plant-associated and newly described type strains.</title>
        <authorList>
            <person name="Whitman W.B."/>
            <person name="Woyke T."/>
            <person name="Klenk H.P."/>
            <person name="Zhou Y."/>
            <person name="Lilburn T.G."/>
            <person name="Beck B.J."/>
            <person name="De Vos P."/>
            <person name="Vandamme P."/>
            <person name="Eisen J.A."/>
            <person name="Garrity G."/>
            <person name="Hugenholtz P."/>
            <person name="Kyrpides N.C."/>
        </authorList>
    </citation>
    <scope>NUCLEOTIDE SEQUENCE [LARGE SCALE GENOMIC DNA]</scope>
    <source>
        <strain evidence="2 4">P5626</strain>
    </source>
</reference>
<evidence type="ECO:0000313" key="3">
    <source>
        <dbReference type="EMBL" id="TEB42713.1"/>
    </source>
</evidence>
<dbReference type="OrthoDB" id="915634at2"/>
<protein>
    <submittedName>
        <fullName evidence="2 3">Relaxase</fullName>
    </submittedName>
</protein>
<comment type="caution">
    <text evidence="3">The sequence shown here is derived from an EMBL/GenBank/DDBJ whole genome shotgun (WGS) entry which is preliminary data.</text>
</comment>
<reference evidence="2" key="3">
    <citation type="submission" date="2019-03" db="EMBL/GenBank/DDBJ databases">
        <authorList>
            <person name="Whitman W."/>
            <person name="Huntemann M."/>
            <person name="Clum A."/>
            <person name="Pillay M."/>
            <person name="Palaniappan K."/>
            <person name="Varghese N."/>
            <person name="Mikhailova N."/>
            <person name="Stamatis D."/>
            <person name="Reddy T."/>
            <person name="Daum C."/>
            <person name="Shapiro N."/>
            <person name="Ivanova N."/>
            <person name="Kyrpides N."/>
            <person name="Woyke T."/>
        </authorList>
    </citation>
    <scope>NUCLEOTIDE SEQUENCE</scope>
    <source>
        <strain evidence="2">P5626</strain>
    </source>
</reference>
<reference evidence="3 5" key="2">
    <citation type="journal article" date="2018" name="Syst. Appl. Microbiol.">
        <title>Flavobacterium circumlabens sp. nov. and Flavobacterium cupreum sp. nov., two psychrotrophic species isolated from Antarctic environmental samples.</title>
        <authorList>
            <person name="Kralova S."/>
            <person name="Busse H.J."/>
            <person name="Svec P."/>
            <person name="Maslanova I."/>
            <person name="Stankova E."/>
            <person name="Bartak M."/>
            <person name="Sedlacek I."/>
        </authorList>
    </citation>
    <scope>NUCLEOTIDE SEQUENCE [LARGE SCALE GENOMIC DNA]</scope>
    <source>
        <strain evidence="3 5">CCM 8828</strain>
    </source>
</reference>
<dbReference type="RefSeq" id="WP_132036941.1">
    <property type="nucleotide sequence ID" value="NZ_QWDN01000007.1"/>
</dbReference>
<dbReference type="EMBL" id="SLWA01000007">
    <property type="protein sequence ID" value="TCN54503.1"/>
    <property type="molecule type" value="Genomic_DNA"/>
</dbReference>
<accession>A0A4Y7U8E0</accession>
<sequence>MVAIIKTSHSIRSVFYYNENKVKAGVAECITAGNYPSDVEKLSDTMKLNRFIKRAELNENVKCNTVHISLNFDPSEKHSKEKLIAIADMYMEKIGFSEQPYLVYQHHDAGHAHLHVVSINIQKDGKRIDLHHLGIRKSEPARKEIEEQFGLIKAEGQKQKEAFTLEPISMGRIQYGKTESKKAILNVLNTVLNHYKYSSLAELNAVLKQYNVLADRGNENSKIFSAKGLVYRILNEQGKPIGVPIKSSSFYNKPTLKFLEQKFKDNQIRKTTDKLHVKNAINTALLNEKAMPVSKLAKLLEKEGIYAIFRRSMEGQLYGITFIDHITKNVFNGSSLGKEYSAKAIEERCGMNIAGEGKVNQIYDKLPSKELLIDDLQYQKDTITIPNLVKLLDLITRAEYSSDYIAKQFKQKKKRRKEESKGGFKKLRV</sequence>
<keyword evidence="4" id="KW-1185">Reference proteome</keyword>
<dbReference type="Proteomes" id="UP000295270">
    <property type="component" value="Unassembled WGS sequence"/>
</dbReference>
<gene>
    <name evidence="3" type="ORF">D0809_17705</name>
    <name evidence="2" type="ORF">EV142_1071</name>
</gene>
<evidence type="ECO:0000313" key="2">
    <source>
        <dbReference type="EMBL" id="TCN54503.1"/>
    </source>
</evidence>
<dbReference type="Proteomes" id="UP000298340">
    <property type="component" value="Unassembled WGS sequence"/>
</dbReference>
<proteinExistence type="predicted"/>
<feature type="domain" description="MobA/VirD2-like nuclease" evidence="1">
    <location>
        <begin position="17"/>
        <end position="151"/>
    </location>
</feature>
<organism evidence="3 5">
    <name type="scientific">Flavobacterium circumlabens</name>
    <dbReference type="NCBI Taxonomy" id="2133765"/>
    <lineage>
        <taxon>Bacteria</taxon>
        <taxon>Pseudomonadati</taxon>
        <taxon>Bacteroidota</taxon>
        <taxon>Flavobacteriia</taxon>
        <taxon>Flavobacteriales</taxon>
        <taxon>Flavobacteriaceae</taxon>
        <taxon>Flavobacterium</taxon>
    </lineage>
</organism>
<evidence type="ECO:0000259" key="1">
    <source>
        <dbReference type="Pfam" id="PF03432"/>
    </source>
</evidence>
<name>A0A4Y7U8E0_9FLAO</name>
<dbReference type="AlphaFoldDB" id="A0A4Y7U8E0"/>